<organism evidence="2 3">
    <name type="scientific">Herpetosiphon gulosus</name>
    <dbReference type="NCBI Taxonomy" id="1973496"/>
    <lineage>
        <taxon>Bacteria</taxon>
        <taxon>Bacillati</taxon>
        <taxon>Chloroflexota</taxon>
        <taxon>Chloroflexia</taxon>
        <taxon>Herpetosiphonales</taxon>
        <taxon>Herpetosiphonaceae</taxon>
        <taxon>Herpetosiphon</taxon>
    </lineage>
</organism>
<keyword evidence="3" id="KW-1185">Reference proteome</keyword>
<proteinExistence type="predicted"/>
<accession>A0ABP9X840</accession>
<dbReference type="InterPro" id="IPR015947">
    <property type="entry name" value="PUA-like_sf"/>
</dbReference>
<feature type="domain" description="EVE" evidence="1">
    <location>
        <begin position="15"/>
        <end position="151"/>
    </location>
</feature>
<name>A0ABP9X840_9CHLR</name>
<dbReference type="RefSeq" id="WP_345725080.1">
    <property type="nucleotide sequence ID" value="NZ_BAABRU010000059.1"/>
</dbReference>
<reference evidence="2 3" key="1">
    <citation type="submission" date="2024-02" db="EMBL/GenBank/DDBJ databases">
        <title>Herpetosiphon gulosus NBRC 112829.</title>
        <authorList>
            <person name="Ichikawa N."/>
            <person name="Katano-Makiyama Y."/>
            <person name="Hidaka K."/>
        </authorList>
    </citation>
    <scope>NUCLEOTIDE SEQUENCE [LARGE SCALE GENOMIC DNA]</scope>
    <source>
        <strain evidence="2 3">NBRC 112829</strain>
    </source>
</reference>
<evidence type="ECO:0000313" key="3">
    <source>
        <dbReference type="Proteomes" id="UP001428290"/>
    </source>
</evidence>
<dbReference type="EMBL" id="BAABRU010000059">
    <property type="protein sequence ID" value="GAA5531529.1"/>
    <property type="molecule type" value="Genomic_DNA"/>
</dbReference>
<dbReference type="Proteomes" id="UP001428290">
    <property type="component" value="Unassembled WGS sequence"/>
</dbReference>
<dbReference type="InterPro" id="IPR002740">
    <property type="entry name" value="EVE_domain"/>
</dbReference>
<evidence type="ECO:0000313" key="2">
    <source>
        <dbReference type="EMBL" id="GAA5531529.1"/>
    </source>
</evidence>
<gene>
    <name evidence="2" type="ORF">Hgul01_05354</name>
</gene>
<comment type="caution">
    <text evidence="2">The sequence shown here is derived from an EMBL/GenBank/DDBJ whole genome shotgun (WGS) entry which is preliminary data.</text>
</comment>
<evidence type="ECO:0000259" key="1">
    <source>
        <dbReference type="Pfam" id="PF01878"/>
    </source>
</evidence>
<sequence>MSPTSPPSVPPVTQNTWIFQAHPSLYRINEALKIEPKELWNINQHAKKVRRGDRALIWISGDHAGIYAIGTVQHDPIMQPDSDIGQAYWIDKRRGQAVKPRVEVVYDRILLNRPLSKAMLRTDLALIGLSILRYQRGTVFPVTPQEWMAIETWLEDDDTSAI</sequence>
<dbReference type="SUPFAM" id="SSF88697">
    <property type="entry name" value="PUA domain-like"/>
    <property type="match status" value="1"/>
</dbReference>
<dbReference type="Pfam" id="PF01878">
    <property type="entry name" value="EVE"/>
    <property type="match status" value="1"/>
</dbReference>
<dbReference type="Gene3D" id="3.10.590.10">
    <property type="entry name" value="ph1033 like domains"/>
    <property type="match status" value="1"/>
</dbReference>
<protein>
    <recommendedName>
        <fullName evidence="1">EVE domain-containing protein</fullName>
    </recommendedName>
</protein>